<keyword evidence="2" id="KW-1185">Reference proteome</keyword>
<dbReference type="GeneID" id="23567010"/>
<gene>
    <name evidence="1" type="ORF">UMAG_11081</name>
</gene>
<evidence type="ECO:0000313" key="2">
    <source>
        <dbReference type="Proteomes" id="UP000000561"/>
    </source>
</evidence>
<sequence length="81" mass="9045">PPITQNALHRRSHPGEVKAYTVATRQLLDQRALNLSLPHLRIRLDILLNVSCSVNAWFLVARGRLAIYPHVASAHTRVSSS</sequence>
<dbReference type="InParanoid" id="A0A0D1DXJ4"/>
<dbReference type="AlphaFoldDB" id="A0A0D1DXJ4"/>
<accession>A0A0D1DXJ4</accession>
<dbReference type="RefSeq" id="XP_011390088.1">
    <property type="nucleotide sequence ID" value="XM_011391786.1"/>
</dbReference>
<dbReference type="Proteomes" id="UP000000561">
    <property type="component" value="Chromosome 9"/>
</dbReference>
<proteinExistence type="predicted"/>
<evidence type="ECO:0000313" key="1">
    <source>
        <dbReference type="EMBL" id="KIS68336.1"/>
    </source>
</evidence>
<dbReference type="VEuPathDB" id="FungiDB:UMAG_11081"/>
<dbReference type="EMBL" id="CM003148">
    <property type="protein sequence ID" value="KIS68336.1"/>
    <property type="molecule type" value="Genomic_DNA"/>
</dbReference>
<reference evidence="1 2" key="1">
    <citation type="journal article" date="2006" name="Nature">
        <title>Insights from the genome of the biotrophic fungal plant pathogen Ustilago maydis.</title>
        <authorList>
            <person name="Kamper J."/>
            <person name="Kahmann R."/>
            <person name="Bolker M."/>
            <person name="Ma L.J."/>
            <person name="Brefort T."/>
            <person name="Saville B.J."/>
            <person name="Banuett F."/>
            <person name="Kronstad J.W."/>
            <person name="Gold S.E."/>
            <person name="Muller O."/>
            <person name="Perlin M.H."/>
            <person name="Wosten H.A."/>
            <person name="de Vries R."/>
            <person name="Ruiz-Herrera J."/>
            <person name="Reynaga-Pena C.G."/>
            <person name="Snetselaar K."/>
            <person name="McCann M."/>
            <person name="Perez-Martin J."/>
            <person name="Feldbrugge M."/>
            <person name="Basse C.W."/>
            <person name="Steinberg G."/>
            <person name="Ibeas J.I."/>
            <person name="Holloman W."/>
            <person name="Guzman P."/>
            <person name="Farman M."/>
            <person name="Stajich J.E."/>
            <person name="Sentandreu R."/>
            <person name="Gonzalez-Prieto J.M."/>
            <person name="Kennell J.C."/>
            <person name="Molina L."/>
            <person name="Schirawski J."/>
            <person name="Mendoza-Mendoza A."/>
            <person name="Greilinger D."/>
            <person name="Munch K."/>
            <person name="Rossel N."/>
            <person name="Scherer M."/>
            <person name="Vranes M."/>
            <person name="Ladendorf O."/>
            <person name="Vincon V."/>
            <person name="Fuchs U."/>
            <person name="Sandrock B."/>
            <person name="Meng S."/>
            <person name="Ho E.C."/>
            <person name="Cahill M.J."/>
            <person name="Boyce K.J."/>
            <person name="Klose J."/>
            <person name="Klosterman S.J."/>
            <person name="Deelstra H.J."/>
            <person name="Ortiz-Castellanos L."/>
            <person name="Li W."/>
            <person name="Sanchez-Alonso P."/>
            <person name="Schreier P.H."/>
            <person name="Hauser-Hahn I."/>
            <person name="Vaupel M."/>
            <person name="Koopmann E."/>
            <person name="Friedrich G."/>
            <person name="Voss H."/>
            <person name="Schluter T."/>
            <person name="Margolis J."/>
            <person name="Platt D."/>
            <person name="Swimmer C."/>
            <person name="Gnirke A."/>
            <person name="Chen F."/>
            <person name="Vysotskaia V."/>
            <person name="Mannhaupt G."/>
            <person name="Guldener U."/>
            <person name="Munsterkotter M."/>
            <person name="Haase D."/>
            <person name="Oesterheld M."/>
            <person name="Mewes H.W."/>
            <person name="Mauceli E.W."/>
            <person name="DeCaprio D."/>
            <person name="Wade C.M."/>
            <person name="Butler J."/>
            <person name="Young S."/>
            <person name="Jaffe D.B."/>
            <person name="Calvo S."/>
            <person name="Nusbaum C."/>
            <person name="Galagan J."/>
            <person name="Birren B.W."/>
        </authorList>
    </citation>
    <scope>NUCLEOTIDE SEQUENCE [LARGE SCALE GENOMIC DNA]</scope>
    <source>
        <strain evidence="2">DSM 14603 / FGSC 9021 / UM521</strain>
    </source>
</reference>
<organism evidence="1 2">
    <name type="scientific">Mycosarcoma maydis</name>
    <name type="common">Corn smut fungus</name>
    <name type="synonym">Ustilago maydis</name>
    <dbReference type="NCBI Taxonomy" id="5270"/>
    <lineage>
        <taxon>Eukaryota</taxon>
        <taxon>Fungi</taxon>
        <taxon>Dikarya</taxon>
        <taxon>Basidiomycota</taxon>
        <taxon>Ustilaginomycotina</taxon>
        <taxon>Ustilaginomycetes</taxon>
        <taxon>Ustilaginales</taxon>
        <taxon>Ustilaginaceae</taxon>
        <taxon>Mycosarcoma</taxon>
    </lineage>
</organism>
<dbReference type="KEGG" id="uma:UMAG_11081"/>
<feature type="non-terminal residue" evidence="1">
    <location>
        <position position="81"/>
    </location>
</feature>
<protein>
    <submittedName>
        <fullName evidence="1">Uncharacterized protein</fullName>
    </submittedName>
</protein>
<name>A0A0D1DXJ4_MYCMD</name>